<evidence type="ECO:0000313" key="13">
    <source>
        <dbReference type="Proteomes" id="UP000460435"/>
    </source>
</evidence>
<keyword evidence="10" id="KW-0812">Transmembrane</keyword>
<dbReference type="GO" id="GO:0046983">
    <property type="term" value="F:protein dimerization activity"/>
    <property type="evidence" value="ECO:0007669"/>
    <property type="project" value="InterPro"/>
</dbReference>
<dbReference type="EC" id="2.7.13.3" evidence="2"/>
<keyword evidence="3" id="KW-0597">Phosphoprotein</keyword>
<dbReference type="SMART" id="SM00387">
    <property type="entry name" value="HATPase_c"/>
    <property type="match status" value="1"/>
</dbReference>
<feature type="region of interest" description="Disordered" evidence="9">
    <location>
        <begin position="313"/>
        <end position="333"/>
    </location>
</feature>
<dbReference type="GO" id="GO:0000155">
    <property type="term" value="F:phosphorelay sensor kinase activity"/>
    <property type="evidence" value="ECO:0007669"/>
    <property type="project" value="InterPro"/>
</dbReference>
<feature type="transmembrane region" description="Helical" evidence="10">
    <location>
        <begin position="128"/>
        <end position="146"/>
    </location>
</feature>
<sequence length="479" mass="51402">MSVADSPTAVHRTTPRPLDGSETAAGTGVLHRGVDWEQWSRPGPTRKQQANDVWIGLAVVLGAVVTTLLVNSMGAFIFDGAPSLTEQLAWGIGLTVPLVVRRRFPAAVVLIVAVVFVAAQIRENGDNLIPSIALFFAIYTLGAWGGDRMRARWVRIGVIVAMFCWLGYSLVDSLQAEPDRAFPAAAGPLDPVLAATLYSIGFNLLFFLSAYFFGSAGWESARRRYELELQGEQLRQSQEENARQAVIAERLRIARDLHDVVAHHVSVMGVQATAARRVLASDYDLASNALGAVERTARTAVTELRGLLGVLRTDPHGRAESGDDTGSHLSSPGLEQLPHLVAEAQSAGLQVDYAVYGEPRTVPDALALSAYRIVQEALTNTVKHAAASNVALRVRFLEYLLEIDVADDGRGRPPSRAEESGGGLGLLGMRERVAVHGGELEVGPRAGGGFMVRARMPLAPDADNHHSAGELPQTPAEAR</sequence>
<dbReference type="PANTHER" id="PTHR24421:SF10">
    <property type="entry name" value="NITRATE_NITRITE SENSOR PROTEIN NARQ"/>
    <property type="match status" value="1"/>
</dbReference>
<gene>
    <name evidence="12" type="ORF">F7O44_25680</name>
</gene>
<feature type="transmembrane region" description="Helical" evidence="10">
    <location>
        <begin position="191"/>
        <end position="214"/>
    </location>
</feature>
<dbReference type="AlphaFoldDB" id="A0A7K3MB12"/>
<keyword evidence="7" id="KW-0067">ATP-binding</keyword>
<name>A0A7K3MB12_9ACTN</name>
<dbReference type="Proteomes" id="UP000460435">
    <property type="component" value="Unassembled WGS sequence"/>
</dbReference>
<dbReference type="InterPro" id="IPR050482">
    <property type="entry name" value="Sensor_HK_TwoCompSys"/>
</dbReference>
<dbReference type="PANTHER" id="PTHR24421">
    <property type="entry name" value="NITRATE/NITRITE SENSOR PROTEIN NARX-RELATED"/>
    <property type="match status" value="1"/>
</dbReference>
<evidence type="ECO:0000256" key="5">
    <source>
        <dbReference type="ARBA" id="ARBA00022741"/>
    </source>
</evidence>
<dbReference type="Gene3D" id="1.20.5.1930">
    <property type="match status" value="1"/>
</dbReference>
<feature type="transmembrane region" description="Helical" evidence="10">
    <location>
        <begin position="153"/>
        <end position="171"/>
    </location>
</feature>
<dbReference type="InterPro" id="IPR036890">
    <property type="entry name" value="HATPase_C_sf"/>
</dbReference>
<feature type="transmembrane region" description="Helical" evidence="10">
    <location>
        <begin position="53"/>
        <end position="78"/>
    </location>
</feature>
<evidence type="ECO:0000256" key="8">
    <source>
        <dbReference type="ARBA" id="ARBA00023012"/>
    </source>
</evidence>
<keyword evidence="5" id="KW-0547">Nucleotide-binding</keyword>
<evidence type="ECO:0000256" key="10">
    <source>
        <dbReference type="SAM" id="Phobius"/>
    </source>
</evidence>
<feature type="region of interest" description="Disordered" evidence="9">
    <location>
        <begin position="457"/>
        <end position="479"/>
    </location>
</feature>
<keyword evidence="10" id="KW-0472">Membrane</keyword>
<organism evidence="12 13">
    <name type="scientific">Phytoactinopolyspora mesophila</name>
    <dbReference type="NCBI Taxonomy" id="2650750"/>
    <lineage>
        <taxon>Bacteria</taxon>
        <taxon>Bacillati</taxon>
        <taxon>Actinomycetota</taxon>
        <taxon>Actinomycetes</taxon>
        <taxon>Jiangellales</taxon>
        <taxon>Jiangellaceae</taxon>
        <taxon>Phytoactinopolyspora</taxon>
    </lineage>
</organism>
<dbReference type="EMBL" id="WLZY01000012">
    <property type="protein sequence ID" value="NDL60473.1"/>
    <property type="molecule type" value="Genomic_DNA"/>
</dbReference>
<evidence type="ECO:0000256" key="1">
    <source>
        <dbReference type="ARBA" id="ARBA00000085"/>
    </source>
</evidence>
<keyword evidence="8" id="KW-0902">Two-component regulatory system</keyword>
<keyword evidence="10" id="KW-1133">Transmembrane helix</keyword>
<dbReference type="GO" id="GO:0016020">
    <property type="term" value="C:membrane"/>
    <property type="evidence" value="ECO:0007669"/>
    <property type="project" value="InterPro"/>
</dbReference>
<evidence type="ECO:0000256" key="2">
    <source>
        <dbReference type="ARBA" id="ARBA00012438"/>
    </source>
</evidence>
<dbReference type="CDD" id="cd16917">
    <property type="entry name" value="HATPase_UhpB-NarQ-NarX-like"/>
    <property type="match status" value="1"/>
</dbReference>
<dbReference type="GO" id="GO:0005524">
    <property type="term" value="F:ATP binding"/>
    <property type="evidence" value="ECO:0007669"/>
    <property type="project" value="UniProtKB-KW"/>
</dbReference>
<feature type="transmembrane region" description="Helical" evidence="10">
    <location>
        <begin position="104"/>
        <end position="122"/>
    </location>
</feature>
<protein>
    <recommendedName>
        <fullName evidence="2">histidine kinase</fullName>
        <ecNumber evidence="2">2.7.13.3</ecNumber>
    </recommendedName>
</protein>
<accession>A0A7K3MB12</accession>
<keyword evidence="6 12" id="KW-0418">Kinase</keyword>
<feature type="region of interest" description="Disordered" evidence="9">
    <location>
        <begin position="1"/>
        <end position="25"/>
    </location>
</feature>
<keyword evidence="13" id="KW-1185">Reference proteome</keyword>
<evidence type="ECO:0000256" key="9">
    <source>
        <dbReference type="SAM" id="MobiDB-lite"/>
    </source>
</evidence>
<evidence type="ECO:0000259" key="11">
    <source>
        <dbReference type="PROSITE" id="PS50109"/>
    </source>
</evidence>
<dbReference type="InterPro" id="IPR005467">
    <property type="entry name" value="His_kinase_dom"/>
</dbReference>
<dbReference type="InterPro" id="IPR011712">
    <property type="entry name" value="Sig_transdc_His_kin_sub3_dim/P"/>
</dbReference>
<dbReference type="PROSITE" id="PS50109">
    <property type="entry name" value="HIS_KIN"/>
    <property type="match status" value="1"/>
</dbReference>
<dbReference type="Pfam" id="PF02518">
    <property type="entry name" value="HATPase_c"/>
    <property type="match status" value="1"/>
</dbReference>
<evidence type="ECO:0000313" key="12">
    <source>
        <dbReference type="EMBL" id="NDL60473.1"/>
    </source>
</evidence>
<evidence type="ECO:0000256" key="3">
    <source>
        <dbReference type="ARBA" id="ARBA00022553"/>
    </source>
</evidence>
<evidence type="ECO:0000256" key="4">
    <source>
        <dbReference type="ARBA" id="ARBA00022679"/>
    </source>
</evidence>
<proteinExistence type="predicted"/>
<dbReference type="InterPro" id="IPR055558">
    <property type="entry name" value="DUF7134"/>
</dbReference>
<dbReference type="Pfam" id="PF23539">
    <property type="entry name" value="DUF7134"/>
    <property type="match status" value="1"/>
</dbReference>
<reference evidence="12 13" key="1">
    <citation type="submission" date="2019-11" db="EMBL/GenBank/DDBJ databases">
        <authorList>
            <person name="Li X.-J."/>
            <person name="Feng X.-M."/>
        </authorList>
    </citation>
    <scope>NUCLEOTIDE SEQUENCE [LARGE SCALE GENOMIC DNA]</scope>
    <source>
        <strain evidence="12 13">XMNu-373</strain>
    </source>
</reference>
<evidence type="ECO:0000256" key="7">
    <source>
        <dbReference type="ARBA" id="ARBA00022840"/>
    </source>
</evidence>
<dbReference type="RefSeq" id="WP_162453184.1">
    <property type="nucleotide sequence ID" value="NZ_WLZY01000012.1"/>
</dbReference>
<keyword evidence="4" id="KW-0808">Transferase</keyword>
<dbReference type="Gene3D" id="3.30.565.10">
    <property type="entry name" value="Histidine kinase-like ATPase, C-terminal domain"/>
    <property type="match status" value="1"/>
</dbReference>
<dbReference type="InterPro" id="IPR003594">
    <property type="entry name" value="HATPase_dom"/>
</dbReference>
<comment type="catalytic activity">
    <reaction evidence="1">
        <text>ATP + protein L-histidine = ADP + protein N-phospho-L-histidine.</text>
        <dbReference type="EC" id="2.7.13.3"/>
    </reaction>
</comment>
<dbReference type="Pfam" id="PF07730">
    <property type="entry name" value="HisKA_3"/>
    <property type="match status" value="1"/>
</dbReference>
<feature type="domain" description="Histidine kinase" evidence="11">
    <location>
        <begin position="372"/>
        <end position="460"/>
    </location>
</feature>
<comment type="caution">
    <text evidence="12">The sequence shown here is derived from an EMBL/GenBank/DDBJ whole genome shotgun (WGS) entry which is preliminary data.</text>
</comment>
<evidence type="ECO:0000256" key="6">
    <source>
        <dbReference type="ARBA" id="ARBA00022777"/>
    </source>
</evidence>
<dbReference type="SUPFAM" id="SSF55874">
    <property type="entry name" value="ATPase domain of HSP90 chaperone/DNA topoisomerase II/histidine kinase"/>
    <property type="match status" value="1"/>
</dbReference>